<evidence type="ECO:0008006" key="4">
    <source>
        <dbReference type="Google" id="ProtNLM"/>
    </source>
</evidence>
<sequence>MRFQSIIFSVLSLGFVGSSLALPVDSAALQKRAFTLKTYPEFQISSTPAGNAQAEAAAVFVTPFNGVDLATVSKQDRDNVEAMRRLAEQAETEQFNPAIKAASAKALQNGKIKNKVLKLTGIVQVSKIDLAKAKAAGKDTSSIEAKLEEEQTKLTKNIATDVAAAGQDSEGVV</sequence>
<feature type="chain" id="PRO_5003468855" description="Small secreted protein" evidence="1">
    <location>
        <begin position="22"/>
        <end position="173"/>
    </location>
</feature>
<dbReference type="PANTHER" id="PTHR38849:SF1">
    <property type="entry name" value="SMALL SECRETED PROTEIN"/>
    <property type="match status" value="1"/>
</dbReference>
<evidence type="ECO:0000313" key="3">
    <source>
        <dbReference type="Proteomes" id="UP000007148"/>
    </source>
</evidence>
<evidence type="ECO:0000256" key="1">
    <source>
        <dbReference type="SAM" id="SignalP"/>
    </source>
</evidence>
<dbReference type="AlphaFoldDB" id="G4TSY0"/>
<accession>G4TSY0</accession>
<dbReference type="OrthoDB" id="2151417at2759"/>
<proteinExistence type="predicted"/>
<evidence type="ECO:0000313" key="2">
    <source>
        <dbReference type="EMBL" id="CCA74423.1"/>
    </source>
</evidence>
<keyword evidence="3" id="KW-1185">Reference proteome</keyword>
<feature type="signal peptide" evidence="1">
    <location>
        <begin position="1"/>
        <end position="21"/>
    </location>
</feature>
<name>G4TSY0_SERID</name>
<keyword evidence="1" id="KW-0732">Signal</keyword>
<protein>
    <recommendedName>
        <fullName evidence="4">Small secreted protein</fullName>
    </recommendedName>
</protein>
<dbReference type="PANTHER" id="PTHR38849">
    <property type="entry name" value="SMALL SECRETED PROTEIN"/>
    <property type="match status" value="1"/>
</dbReference>
<organism evidence="2 3">
    <name type="scientific">Serendipita indica (strain DSM 11827)</name>
    <name type="common">Root endophyte fungus</name>
    <name type="synonym">Piriformospora indica</name>
    <dbReference type="NCBI Taxonomy" id="1109443"/>
    <lineage>
        <taxon>Eukaryota</taxon>
        <taxon>Fungi</taxon>
        <taxon>Dikarya</taxon>
        <taxon>Basidiomycota</taxon>
        <taxon>Agaricomycotina</taxon>
        <taxon>Agaricomycetes</taxon>
        <taxon>Sebacinales</taxon>
        <taxon>Serendipitaceae</taxon>
        <taxon>Serendipita</taxon>
    </lineage>
</organism>
<dbReference type="EMBL" id="CAFZ01000312">
    <property type="protein sequence ID" value="CCA74423.1"/>
    <property type="molecule type" value="Genomic_DNA"/>
</dbReference>
<dbReference type="OMA" id="ETDAFNG"/>
<dbReference type="eggNOG" id="ENOG502SA5Y">
    <property type="taxonomic scope" value="Eukaryota"/>
</dbReference>
<dbReference type="Proteomes" id="UP000007148">
    <property type="component" value="Unassembled WGS sequence"/>
</dbReference>
<dbReference type="InParanoid" id="G4TSY0"/>
<dbReference type="HOGENOM" id="CLU_095023_3_0_1"/>
<comment type="caution">
    <text evidence="2">The sequence shown here is derived from an EMBL/GenBank/DDBJ whole genome shotgun (WGS) entry which is preliminary data.</text>
</comment>
<reference evidence="2 3" key="1">
    <citation type="journal article" date="2011" name="PLoS Pathog.">
        <title>Endophytic Life Strategies Decoded by Genome and Transcriptome Analyses of the Mutualistic Root Symbiont Piriformospora indica.</title>
        <authorList>
            <person name="Zuccaro A."/>
            <person name="Lahrmann U."/>
            <person name="Guldener U."/>
            <person name="Langen G."/>
            <person name="Pfiffi S."/>
            <person name="Biedenkopf D."/>
            <person name="Wong P."/>
            <person name="Samans B."/>
            <person name="Grimm C."/>
            <person name="Basiewicz M."/>
            <person name="Murat C."/>
            <person name="Martin F."/>
            <person name="Kogel K.H."/>
        </authorList>
    </citation>
    <scope>NUCLEOTIDE SEQUENCE [LARGE SCALE GENOMIC DNA]</scope>
    <source>
        <strain evidence="2 3">DSM 11827</strain>
    </source>
</reference>
<gene>
    <name evidence="2" type="ORF">PIIN_08375</name>
</gene>